<keyword evidence="3 7" id="KW-0812">Transmembrane</keyword>
<evidence type="ECO:0000313" key="10">
    <source>
        <dbReference type="Proteomes" id="UP001614338"/>
    </source>
</evidence>
<evidence type="ECO:0000256" key="6">
    <source>
        <dbReference type="ARBA" id="ARBA00023224"/>
    </source>
</evidence>
<evidence type="ECO:0000256" key="7">
    <source>
        <dbReference type="SAM" id="Phobius"/>
    </source>
</evidence>
<accession>A0ABW8BUP7</accession>
<keyword evidence="10" id="KW-1185">Reference proteome</keyword>
<gene>
    <name evidence="9" type="ORF">ACIGG6_13180</name>
</gene>
<comment type="caution">
    <text evidence="9">The sequence shown here is derived from an EMBL/GenBank/DDBJ whole genome shotgun (WGS) entry which is preliminary data.</text>
</comment>
<comment type="subcellular location">
    <subcellularLocation>
        <location evidence="1">Cell membrane</location>
    </subcellularLocation>
</comment>
<feature type="transmembrane region" description="Helical" evidence="7">
    <location>
        <begin position="12"/>
        <end position="32"/>
    </location>
</feature>
<evidence type="ECO:0000256" key="5">
    <source>
        <dbReference type="ARBA" id="ARBA00023136"/>
    </source>
</evidence>
<keyword evidence="5 7" id="KW-0472">Membrane</keyword>
<dbReference type="Proteomes" id="UP001614338">
    <property type="component" value="Unassembled WGS sequence"/>
</dbReference>
<organism evidence="9 10">
    <name type="scientific">Vreelandella lionensis</name>
    <dbReference type="NCBI Taxonomy" id="1144478"/>
    <lineage>
        <taxon>Bacteria</taxon>
        <taxon>Pseudomonadati</taxon>
        <taxon>Pseudomonadota</taxon>
        <taxon>Gammaproteobacteria</taxon>
        <taxon>Oceanospirillales</taxon>
        <taxon>Halomonadaceae</taxon>
        <taxon>Vreelandella</taxon>
    </lineage>
</organism>
<proteinExistence type="predicted"/>
<reference evidence="9 10" key="1">
    <citation type="submission" date="2024-10" db="EMBL/GenBank/DDBJ databases">
        <title>The Natural Products Discovery Center: Release of the First 8490 Sequenced Strains for Exploring Actinobacteria Biosynthetic Diversity.</title>
        <authorList>
            <person name="Kalkreuter E."/>
            <person name="Kautsar S.A."/>
            <person name="Yang D."/>
            <person name="Bader C.D."/>
            <person name="Teijaro C.N."/>
            <person name="Fluegel L."/>
            <person name="Davis C.M."/>
            <person name="Simpson J.R."/>
            <person name="Lauterbach L."/>
            <person name="Steele A.D."/>
            <person name="Gui C."/>
            <person name="Meng S."/>
            <person name="Li G."/>
            <person name="Viehrig K."/>
            <person name="Ye F."/>
            <person name="Su P."/>
            <person name="Kiefer A.F."/>
            <person name="Nichols A."/>
            <person name="Cepeda A.J."/>
            <person name="Yan W."/>
            <person name="Fan B."/>
            <person name="Jiang Y."/>
            <person name="Adhikari A."/>
            <person name="Zheng C.-J."/>
            <person name="Schuster L."/>
            <person name="Cowan T.M."/>
            <person name="Smanski M.J."/>
            <person name="Chevrette M.G."/>
            <person name="De Carvalho L.P.S."/>
            <person name="Shen B."/>
        </authorList>
    </citation>
    <scope>NUCLEOTIDE SEQUENCE [LARGE SCALE GENOMIC DNA]</scope>
    <source>
        <strain evidence="9 10">NPDC077409</strain>
    </source>
</reference>
<keyword evidence="4 7" id="KW-1133">Transmembrane helix</keyword>
<dbReference type="EMBL" id="JBITWC010000020">
    <property type="protein sequence ID" value="MFI8750939.1"/>
    <property type="molecule type" value="Genomic_DNA"/>
</dbReference>
<evidence type="ECO:0000313" key="9">
    <source>
        <dbReference type="EMBL" id="MFI8750939.1"/>
    </source>
</evidence>
<keyword evidence="2" id="KW-1003">Cell membrane</keyword>
<feature type="domain" description="Chemotaxis methyl-accepting receptor Tar-related ligand-binding" evidence="8">
    <location>
        <begin position="2"/>
        <end position="61"/>
    </location>
</feature>
<evidence type="ECO:0000256" key="1">
    <source>
        <dbReference type="ARBA" id="ARBA00004236"/>
    </source>
</evidence>
<dbReference type="Pfam" id="PF02203">
    <property type="entry name" value="TarH"/>
    <property type="match status" value="1"/>
</dbReference>
<name>A0ABW8BUP7_9GAMM</name>
<evidence type="ECO:0000259" key="8">
    <source>
        <dbReference type="Pfam" id="PF02203"/>
    </source>
</evidence>
<dbReference type="RefSeq" id="WP_399844973.1">
    <property type="nucleotide sequence ID" value="NZ_JBITWC010000020.1"/>
</dbReference>
<evidence type="ECO:0000256" key="4">
    <source>
        <dbReference type="ARBA" id="ARBA00022989"/>
    </source>
</evidence>
<keyword evidence="6" id="KW-0807">Transducer</keyword>
<sequence length="62" mass="6658">MKNIRIQNSLTAAMVLLIVMVLAIGTLAISSARNSLSDINELAELSAEQVAAANRMEVNLME</sequence>
<protein>
    <submittedName>
        <fullName evidence="9">Tar ligand binding domain-containing protein</fullName>
    </submittedName>
</protein>
<evidence type="ECO:0000256" key="3">
    <source>
        <dbReference type="ARBA" id="ARBA00022692"/>
    </source>
</evidence>
<dbReference type="InterPro" id="IPR003122">
    <property type="entry name" value="Tar_rcpt_lig-bd"/>
</dbReference>
<evidence type="ECO:0000256" key="2">
    <source>
        <dbReference type="ARBA" id="ARBA00022475"/>
    </source>
</evidence>